<dbReference type="InterPro" id="IPR037401">
    <property type="entry name" value="SnoaL-like"/>
</dbReference>
<evidence type="ECO:0000313" key="2">
    <source>
        <dbReference type="EMBL" id="MBT1708657.1"/>
    </source>
</evidence>
<organism evidence="2 3">
    <name type="scientific">Dawidia cretensis</name>
    <dbReference type="NCBI Taxonomy" id="2782350"/>
    <lineage>
        <taxon>Bacteria</taxon>
        <taxon>Pseudomonadati</taxon>
        <taxon>Bacteroidota</taxon>
        <taxon>Cytophagia</taxon>
        <taxon>Cytophagales</taxon>
        <taxon>Chryseotaleaceae</taxon>
        <taxon>Dawidia</taxon>
    </lineage>
</organism>
<keyword evidence="3" id="KW-1185">Reference proteome</keyword>
<dbReference type="EMBL" id="JAHESE010000008">
    <property type="protein sequence ID" value="MBT1708657.1"/>
    <property type="molecule type" value="Genomic_DNA"/>
</dbReference>
<dbReference type="AlphaFoldDB" id="A0AAP2GV97"/>
<accession>A0AAP2GV97</accession>
<dbReference type="InterPro" id="IPR032710">
    <property type="entry name" value="NTF2-like_dom_sf"/>
</dbReference>
<dbReference type="SUPFAM" id="SSF54427">
    <property type="entry name" value="NTF2-like"/>
    <property type="match status" value="1"/>
</dbReference>
<feature type="domain" description="SnoaL-like" evidence="1">
    <location>
        <begin position="6"/>
        <end position="107"/>
    </location>
</feature>
<proteinExistence type="predicted"/>
<evidence type="ECO:0000313" key="3">
    <source>
        <dbReference type="Proteomes" id="UP001319080"/>
    </source>
</evidence>
<dbReference type="Pfam" id="PF12680">
    <property type="entry name" value="SnoaL_2"/>
    <property type="match status" value="1"/>
</dbReference>
<sequence>MHEAIIRDFYTAFNRKDYAAMQALYHPQATFYDPVFQQLDTAEVKAMWQMLLTASRDLAVKAHTIQTTGNRGSCTWEACYTFSRTGRLVHNIVQATFEFRDGKIYRHTDRFDFWRWSRQALGAAGWLLGWSPMVRNKVRQTARRGLDAFLAARR</sequence>
<reference evidence="2 3" key="1">
    <citation type="submission" date="2021-05" db="EMBL/GenBank/DDBJ databases">
        <title>A Polyphasic approach of four new species of the genus Ohtaekwangia: Ohtaekwangia histidinii sp. nov., Ohtaekwangia cretensis sp. nov., Ohtaekwangia indiensis sp. nov., Ohtaekwangia reichenbachii sp. nov. from diverse environment.</title>
        <authorList>
            <person name="Octaviana S."/>
        </authorList>
    </citation>
    <scope>NUCLEOTIDE SEQUENCE [LARGE SCALE GENOMIC DNA]</scope>
    <source>
        <strain evidence="2 3">PWU5</strain>
    </source>
</reference>
<protein>
    <submittedName>
        <fullName evidence="2">Nuclear transport factor 2 family protein</fullName>
    </submittedName>
</protein>
<dbReference type="Gene3D" id="3.10.450.50">
    <property type="match status" value="1"/>
</dbReference>
<comment type="caution">
    <text evidence="2">The sequence shown here is derived from an EMBL/GenBank/DDBJ whole genome shotgun (WGS) entry which is preliminary data.</text>
</comment>
<dbReference type="Proteomes" id="UP001319080">
    <property type="component" value="Unassembled WGS sequence"/>
</dbReference>
<name>A0AAP2GV97_9BACT</name>
<dbReference type="RefSeq" id="WP_254084252.1">
    <property type="nucleotide sequence ID" value="NZ_JAHESE010000008.1"/>
</dbReference>
<gene>
    <name evidence="2" type="ORF">KK062_10505</name>
</gene>
<evidence type="ECO:0000259" key="1">
    <source>
        <dbReference type="Pfam" id="PF12680"/>
    </source>
</evidence>